<keyword evidence="8" id="KW-1185">Reference proteome</keyword>
<proteinExistence type="inferred from homology"/>
<dbReference type="PANTHER" id="PTHR14577:SF0">
    <property type="entry name" value="NUCLEOLAR PROTEIN 12"/>
    <property type="match status" value="1"/>
</dbReference>
<gene>
    <name evidence="9" type="primary">LOC113470554</name>
</gene>
<feature type="signal peptide" evidence="7">
    <location>
        <begin position="1"/>
        <end position="22"/>
    </location>
</feature>
<evidence type="ECO:0000256" key="7">
    <source>
        <dbReference type="SAM" id="SignalP"/>
    </source>
</evidence>
<dbReference type="STRING" id="121845.A0A3Q0J8U1"/>
<evidence type="ECO:0000256" key="6">
    <source>
        <dbReference type="SAM" id="Coils"/>
    </source>
</evidence>
<dbReference type="RefSeq" id="XP_026684879.1">
    <property type="nucleotide sequence ID" value="XM_026829078.1"/>
</dbReference>
<keyword evidence="7" id="KW-0732">Signal</keyword>
<dbReference type="GeneID" id="113470554"/>
<dbReference type="PaxDb" id="121845-A0A3Q0J8U1"/>
<dbReference type="PANTHER" id="PTHR14577">
    <property type="entry name" value="NUCLEOLAR PROTEIN 12"/>
    <property type="match status" value="1"/>
</dbReference>
<dbReference type="Proteomes" id="UP000079169">
    <property type="component" value="Unplaced"/>
</dbReference>
<name>A0A3Q0J8U1_DIACI</name>
<feature type="coiled-coil region" evidence="6">
    <location>
        <begin position="320"/>
        <end position="354"/>
    </location>
</feature>
<reference evidence="9" key="1">
    <citation type="submission" date="2025-08" db="UniProtKB">
        <authorList>
            <consortium name="RefSeq"/>
        </authorList>
    </citation>
    <scope>IDENTIFICATION</scope>
</reference>
<dbReference type="GO" id="GO:0019843">
    <property type="term" value="F:rRNA binding"/>
    <property type="evidence" value="ECO:0007669"/>
    <property type="project" value="TreeGrafter"/>
</dbReference>
<dbReference type="KEGG" id="dci:113470554"/>
<comment type="subcellular location">
    <subcellularLocation>
        <location evidence="1">Nucleus</location>
        <location evidence="1">Nucleolus</location>
    </subcellularLocation>
</comment>
<evidence type="ECO:0000313" key="8">
    <source>
        <dbReference type="Proteomes" id="UP000079169"/>
    </source>
</evidence>
<dbReference type="GO" id="GO:0005730">
    <property type="term" value="C:nucleolus"/>
    <property type="evidence" value="ECO:0007669"/>
    <property type="project" value="UniProtKB-SubCell"/>
</dbReference>
<organism evidence="8 9">
    <name type="scientific">Diaphorina citri</name>
    <name type="common">Asian citrus psyllid</name>
    <dbReference type="NCBI Taxonomy" id="121845"/>
    <lineage>
        <taxon>Eukaryota</taxon>
        <taxon>Metazoa</taxon>
        <taxon>Ecdysozoa</taxon>
        <taxon>Arthropoda</taxon>
        <taxon>Hexapoda</taxon>
        <taxon>Insecta</taxon>
        <taxon>Pterygota</taxon>
        <taxon>Neoptera</taxon>
        <taxon>Paraneoptera</taxon>
        <taxon>Hemiptera</taxon>
        <taxon>Sternorrhyncha</taxon>
        <taxon>Psylloidea</taxon>
        <taxon>Psyllidae</taxon>
        <taxon>Diaphorininae</taxon>
        <taxon>Diaphorina</taxon>
    </lineage>
</organism>
<dbReference type="InterPro" id="IPR019186">
    <property type="entry name" value="Nucleolar_protein_12"/>
</dbReference>
<evidence type="ECO:0000256" key="2">
    <source>
        <dbReference type="ARBA" id="ARBA00007175"/>
    </source>
</evidence>
<accession>A0A3Q0J8U1</accession>
<evidence type="ECO:0000313" key="9">
    <source>
        <dbReference type="RefSeq" id="XP_026684879.1"/>
    </source>
</evidence>
<dbReference type="AlphaFoldDB" id="A0A3Q0J8U1"/>
<sequence length="408" mass="48132">MGFLFQVLIRFCVLLEVKHLTADKIDLGHGGERDVLYLMLNRHSGQNKITPFESNGVNLNTFTARPNLNTFSAPKEYRVRQYRWNLVRSIQRYLSYLEREWEVIDRNELPHVLLGLTVAQAQLQMSQITPNPNPLLQYLTLKTNQVRTLFLKLILEDSNNRQLWTRVFHPKLWRISETLRMLRENDREFPNFDGNDRTFAKVRGNERDFAKFRGNGRAFTKFSERDRSFTKFRGNQAARKVERVSTGPESPSCDNVERGAYFRETRLREKSNECLQGLLTECSSSEECRDLMMEPAGGYSLAHQTLYFILARDYLTGFQKRNQERRQRNQERLEQKLKEEKKRIKKEAKESYKKLVKSYEPIPEVEDLLAEEHDLPSHSVSILELNTEDIARENCWIGKNQVQYAERQ</sequence>
<evidence type="ECO:0000256" key="5">
    <source>
        <dbReference type="ARBA" id="ARBA00023242"/>
    </source>
</evidence>
<evidence type="ECO:0000256" key="4">
    <source>
        <dbReference type="ARBA" id="ARBA00023054"/>
    </source>
</evidence>
<dbReference type="Pfam" id="PF09805">
    <property type="entry name" value="Nop25"/>
    <property type="match status" value="1"/>
</dbReference>
<evidence type="ECO:0000256" key="3">
    <source>
        <dbReference type="ARBA" id="ARBA00015520"/>
    </source>
</evidence>
<keyword evidence="5" id="KW-0539">Nucleus</keyword>
<keyword evidence="4 6" id="KW-0175">Coiled coil</keyword>
<comment type="similarity">
    <text evidence="2">Belongs to the RRP17 family.</text>
</comment>
<feature type="chain" id="PRO_5018286025" description="Nucleolar protein 12" evidence="7">
    <location>
        <begin position="23"/>
        <end position="408"/>
    </location>
</feature>
<evidence type="ECO:0000256" key="1">
    <source>
        <dbReference type="ARBA" id="ARBA00004604"/>
    </source>
</evidence>
<protein>
    <recommendedName>
        <fullName evidence="3">Nucleolar protein 12</fullName>
    </recommendedName>
</protein>